<dbReference type="EMBL" id="AGCU01203274">
    <property type="status" value="NOT_ANNOTATED_CDS"/>
    <property type="molecule type" value="Genomic_DNA"/>
</dbReference>
<dbReference type="Gene3D" id="2.60.40.10">
    <property type="entry name" value="Immunoglobulins"/>
    <property type="match status" value="3"/>
</dbReference>
<feature type="domain" description="Ig-like" evidence="9">
    <location>
        <begin position="1317"/>
        <end position="1411"/>
    </location>
</feature>
<dbReference type="Pfam" id="PF19030">
    <property type="entry name" value="TSP1_ADAMTS"/>
    <property type="match status" value="12"/>
</dbReference>
<comment type="subcellular location">
    <subcellularLocation>
        <location evidence="1">Secreted</location>
        <location evidence="1">Extracellular space</location>
        <location evidence="1">Extracellular matrix</location>
    </subcellularLocation>
</comment>
<dbReference type="InterPro" id="IPR050439">
    <property type="entry name" value="ADAMTS_ADAMTS-like"/>
</dbReference>
<dbReference type="GO" id="GO:0031012">
    <property type="term" value="C:extracellular matrix"/>
    <property type="evidence" value="ECO:0007669"/>
    <property type="project" value="TreeGrafter"/>
</dbReference>
<dbReference type="OMA" id="PCGQWVV"/>
<dbReference type="InterPro" id="IPR045371">
    <property type="entry name" value="ADAMTS_CR_3"/>
</dbReference>
<keyword evidence="2" id="KW-0964">Secreted</keyword>
<dbReference type="PANTHER" id="PTHR13723">
    <property type="entry name" value="ADAMTS A DISINTEGRIN AND METALLOPROTEASE WITH THROMBOSPONDIN MOTIFS PROTEASE"/>
    <property type="match status" value="1"/>
</dbReference>
<dbReference type="GeneTree" id="ENSGT00940000158143"/>
<dbReference type="SMART" id="SM00409">
    <property type="entry name" value="IG"/>
    <property type="match status" value="4"/>
</dbReference>
<dbReference type="EMBL" id="AGCU01203272">
    <property type="status" value="NOT_ANNOTATED_CDS"/>
    <property type="molecule type" value="Genomic_DNA"/>
</dbReference>
<evidence type="ECO:0000313" key="11">
    <source>
        <dbReference type="Ensembl" id="ENSPSIP00000008416.1"/>
    </source>
</evidence>
<reference evidence="12" key="2">
    <citation type="journal article" date="2013" name="Nat. Genet.">
        <title>The draft genomes of soft-shell turtle and green sea turtle yield insights into the development and evolution of the turtle-specific body plan.</title>
        <authorList>
            <person name="Wang Z."/>
            <person name="Pascual-Anaya J."/>
            <person name="Zadissa A."/>
            <person name="Li W."/>
            <person name="Niimura Y."/>
            <person name="Huang Z."/>
            <person name="Li C."/>
            <person name="White S."/>
            <person name="Xiong Z."/>
            <person name="Fang D."/>
            <person name="Wang B."/>
            <person name="Ming Y."/>
            <person name="Chen Y."/>
            <person name="Zheng Y."/>
            <person name="Kuraku S."/>
            <person name="Pignatelli M."/>
            <person name="Herrero J."/>
            <person name="Beal K."/>
            <person name="Nozawa M."/>
            <person name="Li Q."/>
            <person name="Wang J."/>
            <person name="Zhang H."/>
            <person name="Yu L."/>
            <person name="Shigenobu S."/>
            <person name="Wang J."/>
            <person name="Liu J."/>
            <person name="Flicek P."/>
            <person name="Searle S."/>
            <person name="Wang J."/>
            <person name="Kuratani S."/>
            <person name="Yin Y."/>
            <person name="Aken B."/>
            <person name="Zhang G."/>
            <person name="Irie N."/>
        </authorList>
    </citation>
    <scope>NUCLEOTIDE SEQUENCE [LARGE SCALE GENOMIC DNA]</scope>
    <source>
        <strain evidence="12">Daiwa-1</strain>
    </source>
</reference>
<sequence>MLCNWKTSLARERKATGQRARDRMMASPKARGLSWEITWLVFAICTHLQSRAEQAQGAYFLPEFALSPQGSFLEDTTGEQFLTYRYDDQTSRTARSDEDKEGAWDAWGAWSDCSRTCGGGASYSLRRCLNGRSCEGRNIRYKTCSNNDCSLDVGDFRAQQCSAYNDVKFQGHFYEWLPVYNDPNAPCALKCQALGKQLVVELAPKVLDGTRCNTESLDMCISGICQAVGCDRQLGSNAKEDNCGICAGDGSTCRLVRGQAKAHVSPEKREEIVIAIPHGSRSVRLTLKGPAHLVIESKTLQGDQGEHSFNAPGIFVIENTAVEFQKSSDRETMKIQGPLGADFIIKTRYIAPKDSVVQFFFYQPISHQWRQTEFFPCTVTCGGGYQLNSAECVDIRLKRVVADHYCHYYPENKKPKPKLKECNMDPCPSSDGFKEIMPYDHFQPLPRWEHNPWTACSVSCGGGIQRRSFVCVEETIHGEILQVEEWKCMYAPKPKVMQTCNLFDCPKWVAMEWSQCTVTCGRGLRYRVVLCIDHHGQHVGGCNPQLKLHIKEECIVPVPCCKPKEESPIEARLPWFKQAQEIEETRTASEEPMFIPEPWSPCSTTCGQGIQVRDVKCRVLLTFTQTEMDLPDEECEDPKPETERICHQASCDSDPVPFTPEFSRVEDSSLIYDWEYIGFTPCSATCVGGTQEAIAVCLHVQTKQAVNDTLCDSAMRPPAMIHTCNMKLCPPSWETGPWRQCSATCGVGIQTRTVYCQQSEGSIVANEECKNEKPHALQACNQIDCPPAWHAEEWQQCSHTCGGGTQSRKVHCKQLLTDGSFLKLSDEICQEPRLPARKSCAKVDCPPQLVAGEWSKCSLSCGVGIQRRKLACQKLTAKGQNVTLNVSMCSSLPTSSLVRSCHKNDCNKIKQEIKSNLPEKYAAHGPQIVSIHRVYIQTRQEKRINFTIGSRAYLLPKTSVVIKCPVRRFQKSLIQWEKDGQRLQNSKRLGITKSGSLKIHSLRAIDIGMYRCIAGSVHETFVLKLIGTDNRLIEPLTFRKHANENSGTDHNEANRFGAKWHKMSKMWQIWSKKNELYLGDGQVNDQPFLRNFGTRVSNSAEEYNSHEFKNKRLEAAVLQSAYSMDTVQFEELIRNMSKLIETGEISDDLASQVIYRLVAELSRPLQPTTEKLKGLREEKLASKITGKSPNISEDFNTKPLDKLMFSQKRPGIIRQKQVPRISFNKTVTVRIGNTVFLTKSTSTVNLLCETTGISEPKYTWTKDGEALKSSEKMILDSTGKVQILNPTQKELGMYGCVVVNDFGSDMANSSLLYAEAPVILSSGINVTNLEVSNLSIIVGGVIEARIGANITIECPVTGVPHPKVTWLKKKESLRNNSFLLLNESLFLQNVSFENAGTYSCTATSVLGKAVSTSVLHLFEKKVPETNTVSIKGSRRKRVLMASGIGTNISVMPGDLLRIGCPVHPNQRNMIHWFFRNHPIEEAKGLVYRALIGGRILEVNTMAGHFDGQYKCRTSTSVKPLSVWVNVKKEDYKWEYAGNSPCSATCGNSGTHYRRLQCVNSEQQKVNESLCENHQKPVVSYQSCNVHDCPASWVTSPWSECSASCGNGFRQRQVTCQQAKANGTTLRLSPDACVSKDSPLEKKRCIVHSCTEWIIHSWGQCSGRCVGRAVGLQHRHVICQHRNGSLVPDSYCDETKRSAVRRNCFSEMCNVYWQTGPWRPCSVDCGSGFQSRRVNCIHRKNNKPVADQYCGWRKRPMTWQHCNVTSCGKGECKDTTHYCTFVKHLKLCLIDLYKQRCCQSCQEV</sequence>
<keyword evidence="4" id="KW-0732">Signal</keyword>
<dbReference type="InterPro" id="IPR013273">
    <property type="entry name" value="ADAMTS/ADAMTS-like"/>
</dbReference>
<name>K7FK56_PELSI</name>
<dbReference type="Ensembl" id="ENSPSIT00000008460.1">
    <property type="protein sequence ID" value="ENSPSIP00000008416.1"/>
    <property type="gene ID" value="ENSPSIG00000007706.1"/>
</dbReference>
<evidence type="ECO:0000256" key="4">
    <source>
        <dbReference type="ARBA" id="ARBA00022729"/>
    </source>
</evidence>
<dbReference type="EMBL" id="AGCU01203273">
    <property type="status" value="NOT_ANNOTATED_CDS"/>
    <property type="molecule type" value="Genomic_DNA"/>
</dbReference>
<proteinExistence type="predicted"/>
<dbReference type="FunFam" id="2.20.100.10:FF:000011">
    <property type="entry name" value="A disintegrin and metalloproteinase with thrombospondin motifs 3"/>
    <property type="match status" value="1"/>
</dbReference>
<dbReference type="InterPro" id="IPR036179">
    <property type="entry name" value="Ig-like_dom_sf"/>
</dbReference>
<dbReference type="GO" id="GO:0030198">
    <property type="term" value="P:extracellular matrix organization"/>
    <property type="evidence" value="ECO:0007669"/>
    <property type="project" value="InterPro"/>
</dbReference>
<dbReference type="InterPro" id="IPR013783">
    <property type="entry name" value="Ig-like_fold"/>
</dbReference>
<dbReference type="SMART" id="SM00209">
    <property type="entry name" value="TSP1"/>
    <property type="match status" value="13"/>
</dbReference>
<dbReference type="EMBL" id="AGCU01203269">
    <property type="status" value="NOT_ANNOTATED_CDS"/>
    <property type="molecule type" value="Genomic_DNA"/>
</dbReference>
<accession>K7FK56</accession>
<dbReference type="InterPro" id="IPR010909">
    <property type="entry name" value="PLAC"/>
</dbReference>
<evidence type="ECO:0000259" key="10">
    <source>
        <dbReference type="PROSITE" id="PS50900"/>
    </source>
</evidence>
<dbReference type="Proteomes" id="UP000007267">
    <property type="component" value="Unassembled WGS sequence"/>
</dbReference>
<dbReference type="eggNOG" id="KOG3538">
    <property type="taxonomic scope" value="Eukaryota"/>
</dbReference>
<feature type="domain" description="PLAC" evidence="10">
    <location>
        <begin position="1767"/>
        <end position="1803"/>
    </location>
</feature>
<dbReference type="Pfam" id="PF07679">
    <property type="entry name" value="I-set"/>
    <property type="match status" value="2"/>
</dbReference>
<dbReference type="FunFam" id="2.20.100.10:FF:000005">
    <property type="entry name" value="ADAM metallopeptidase with thrombospondin type 1 motif 9"/>
    <property type="match status" value="3"/>
</dbReference>
<dbReference type="Pfam" id="PF13927">
    <property type="entry name" value="Ig_3"/>
    <property type="match status" value="1"/>
</dbReference>
<evidence type="ECO:0000256" key="2">
    <source>
        <dbReference type="ARBA" id="ARBA00022525"/>
    </source>
</evidence>
<feature type="domain" description="Ig-like" evidence="9">
    <location>
        <begin position="1219"/>
        <end position="1312"/>
    </location>
</feature>
<feature type="disulfide bond" evidence="8">
    <location>
        <begin position="128"/>
        <end position="134"/>
    </location>
</feature>
<evidence type="ECO:0000256" key="1">
    <source>
        <dbReference type="ARBA" id="ARBA00004498"/>
    </source>
</evidence>
<dbReference type="GeneID" id="102448874"/>
<dbReference type="SUPFAM" id="SSF48726">
    <property type="entry name" value="Immunoglobulin"/>
    <property type="match status" value="4"/>
</dbReference>
<reference evidence="11" key="3">
    <citation type="submission" date="2025-08" db="UniProtKB">
        <authorList>
            <consortium name="Ensembl"/>
        </authorList>
    </citation>
    <scope>IDENTIFICATION</scope>
</reference>
<keyword evidence="7" id="KW-0325">Glycoprotein</keyword>
<keyword evidence="12" id="KW-1185">Reference proteome</keyword>
<feature type="domain" description="Ig-like" evidence="9">
    <location>
        <begin position="1423"/>
        <end position="1521"/>
    </location>
</feature>
<dbReference type="FunFam" id="2.60.40.10:FF:000487">
    <property type="entry name" value="ADAMTS-like 3 isoform 1"/>
    <property type="match status" value="1"/>
</dbReference>
<dbReference type="Gene3D" id="2.20.100.10">
    <property type="entry name" value="Thrombospondin type-1 (TSP1) repeat"/>
    <property type="match status" value="12"/>
</dbReference>
<dbReference type="Pfam" id="PF08686">
    <property type="entry name" value="PLAC"/>
    <property type="match status" value="1"/>
</dbReference>
<dbReference type="Gene3D" id="2.60.120.830">
    <property type="match status" value="1"/>
</dbReference>
<dbReference type="FunFam" id="2.20.100.10:FF:000009">
    <property type="entry name" value="ADAMTS-like protein 3 isoform A"/>
    <property type="match status" value="1"/>
</dbReference>
<dbReference type="EMBL" id="AGCU01203270">
    <property type="status" value="NOT_ANNOTATED_CDS"/>
    <property type="molecule type" value="Genomic_DNA"/>
</dbReference>
<keyword evidence="3" id="KW-0272">Extracellular matrix</keyword>
<dbReference type="EMBL" id="AGCU01203271">
    <property type="status" value="NOT_ANNOTATED_CDS"/>
    <property type="molecule type" value="Genomic_DNA"/>
</dbReference>
<dbReference type="PROSITE" id="PS50835">
    <property type="entry name" value="IG_LIKE"/>
    <property type="match status" value="4"/>
</dbReference>
<feature type="disulfide bond" evidence="8">
    <location>
        <begin position="117"/>
        <end position="149"/>
    </location>
</feature>
<dbReference type="InterPro" id="IPR013098">
    <property type="entry name" value="Ig_I-set"/>
</dbReference>
<keyword evidence="6 8" id="KW-1015">Disulfide bond</keyword>
<dbReference type="EMBL" id="AGCU01203267">
    <property type="status" value="NOT_ANNOTATED_CDS"/>
    <property type="molecule type" value="Genomic_DNA"/>
</dbReference>
<dbReference type="EMBL" id="AGCU01203266">
    <property type="status" value="NOT_ANNOTATED_CDS"/>
    <property type="molecule type" value="Genomic_DNA"/>
</dbReference>
<dbReference type="InterPro" id="IPR000884">
    <property type="entry name" value="TSP1_rpt"/>
</dbReference>
<dbReference type="SUPFAM" id="SSF82895">
    <property type="entry name" value="TSP-1 type 1 repeat"/>
    <property type="match status" value="13"/>
</dbReference>
<feature type="domain" description="Ig-like" evidence="9">
    <location>
        <begin position="926"/>
        <end position="1022"/>
    </location>
</feature>
<dbReference type="HOGENOM" id="CLU_001717_1_0_1"/>
<dbReference type="Pfam" id="PF19236">
    <property type="entry name" value="ADAMTS_CR_3"/>
    <property type="match status" value="1"/>
</dbReference>
<dbReference type="CTD" id="57188"/>
<evidence type="ECO:0000313" key="12">
    <source>
        <dbReference type="Proteomes" id="UP000007267"/>
    </source>
</evidence>
<dbReference type="Pfam" id="PF00090">
    <property type="entry name" value="TSP_1"/>
    <property type="match status" value="1"/>
</dbReference>
<dbReference type="EMBL" id="AGCU01203268">
    <property type="status" value="NOT_ANNOTATED_CDS"/>
    <property type="molecule type" value="Genomic_DNA"/>
</dbReference>
<dbReference type="KEGG" id="pss:102448874"/>
<dbReference type="RefSeq" id="XP_006139313.1">
    <property type="nucleotide sequence ID" value="XM_006139251.3"/>
</dbReference>
<gene>
    <name evidence="11" type="primary">ADAMTSL3</name>
</gene>
<organism evidence="11 12">
    <name type="scientific">Pelodiscus sinensis</name>
    <name type="common">Chinese softshell turtle</name>
    <name type="synonym">Trionyx sinensis</name>
    <dbReference type="NCBI Taxonomy" id="13735"/>
    <lineage>
        <taxon>Eukaryota</taxon>
        <taxon>Metazoa</taxon>
        <taxon>Chordata</taxon>
        <taxon>Craniata</taxon>
        <taxon>Vertebrata</taxon>
        <taxon>Euteleostomi</taxon>
        <taxon>Archelosauria</taxon>
        <taxon>Testudinata</taxon>
        <taxon>Testudines</taxon>
        <taxon>Cryptodira</taxon>
        <taxon>Trionychia</taxon>
        <taxon>Trionychidae</taxon>
        <taxon>Pelodiscus</taxon>
    </lineage>
</organism>
<dbReference type="FunFam" id="2.20.100.10:FF:000025">
    <property type="entry name" value="ADAMTS like 1"/>
    <property type="match status" value="1"/>
</dbReference>
<dbReference type="InterPro" id="IPR003598">
    <property type="entry name" value="Ig_sub2"/>
</dbReference>
<dbReference type="STRING" id="13735.ENSPSIP00000008416"/>
<reference evidence="12" key="1">
    <citation type="submission" date="2011-10" db="EMBL/GenBank/DDBJ databases">
        <authorList>
            <consortium name="Soft-shell Turtle Genome Consortium"/>
        </authorList>
    </citation>
    <scope>NUCLEOTIDE SEQUENCE [LARGE SCALE GENOMIC DNA]</scope>
    <source>
        <strain evidence="12">Daiwa-1</strain>
    </source>
</reference>
<dbReference type="SMART" id="SM00408">
    <property type="entry name" value="IGc2"/>
    <property type="match status" value="4"/>
</dbReference>
<evidence type="ECO:0000256" key="3">
    <source>
        <dbReference type="ARBA" id="ARBA00022530"/>
    </source>
</evidence>
<evidence type="ECO:0000256" key="7">
    <source>
        <dbReference type="ARBA" id="ARBA00023180"/>
    </source>
</evidence>
<protein>
    <submittedName>
        <fullName evidence="11">ADAMTS like 3</fullName>
    </submittedName>
</protein>
<dbReference type="OrthoDB" id="5948003at2759"/>
<dbReference type="PRINTS" id="PR01857">
    <property type="entry name" value="ADAMTSFAMILY"/>
</dbReference>
<dbReference type="InterPro" id="IPR003599">
    <property type="entry name" value="Ig_sub"/>
</dbReference>
<dbReference type="PANTHER" id="PTHR13723:SF169">
    <property type="entry name" value="ADAMTS-LIKE PROTEIN 3"/>
    <property type="match status" value="1"/>
</dbReference>
<dbReference type="InterPro" id="IPR007110">
    <property type="entry name" value="Ig-like_dom"/>
</dbReference>
<reference evidence="11" key="4">
    <citation type="submission" date="2025-09" db="UniProtKB">
        <authorList>
            <consortium name="Ensembl"/>
        </authorList>
    </citation>
    <scope>IDENTIFICATION</scope>
</reference>
<evidence type="ECO:0000256" key="8">
    <source>
        <dbReference type="PIRSR" id="PIRSR613273-3"/>
    </source>
</evidence>
<dbReference type="EMBL" id="AGCU01203275">
    <property type="status" value="NOT_ANNOTATED_CDS"/>
    <property type="molecule type" value="Genomic_DNA"/>
</dbReference>
<evidence type="ECO:0000256" key="5">
    <source>
        <dbReference type="ARBA" id="ARBA00022737"/>
    </source>
</evidence>
<dbReference type="InterPro" id="IPR036383">
    <property type="entry name" value="TSP1_rpt_sf"/>
</dbReference>
<evidence type="ECO:0000256" key="6">
    <source>
        <dbReference type="ARBA" id="ARBA00023157"/>
    </source>
</evidence>
<evidence type="ECO:0000259" key="9">
    <source>
        <dbReference type="PROSITE" id="PS50835"/>
    </source>
</evidence>
<feature type="disulfide bond" evidence="8">
    <location>
        <begin position="113"/>
        <end position="144"/>
    </location>
</feature>
<dbReference type="PROSITE" id="PS50092">
    <property type="entry name" value="TSP1"/>
    <property type="match status" value="10"/>
</dbReference>
<keyword evidence="5" id="KW-0677">Repeat</keyword>
<dbReference type="PROSITE" id="PS50900">
    <property type="entry name" value="PLAC"/>
    <property type="match status" value="1"/>
</dbReference>